<keyword evidence="5 6" id="KW-0472">Membrane</keyword>
<feature type="domain" description="Major facilitator superfamily (MFS) profile" evidence="7">
    <location>
        <begin position="20"/>
        <end position="434"/>
    </location>
</feature>
<dbReference type="CDD" id="cd17319">
    <property type="entry name" value="MFS_ExuT_GudP_like"/>
    <property type="match status" value="1"/>
</dbReference>
<sequence length="454" mass="50148">MSTSSPTALDRARAKAYRRLLPLLFLCYVIAYVDRTNVSIAALTMTKDLPGFNNAVFGFGAGVFFLGYFLLEIPGTLIVEKWSARKWISRIMISWGIMAALTALVKTPTQFYSIRFLLGLAEAGFFPGVIVYLTHWFPSRDRARALAYFFVATPIAQIVSPKLSNLLLKIGVDGNPMLLGLKGWQWVYIAWGIPAVVLGIMVLLLLTDRPGQANWLEADEREALENELKREKAQHHASRHMKLTEALRHPKVLLLAAAYFFIVTGNYGVEFFLPKILERWYSLKLDALTWLVILPPIGSLIGQILVGWNSDRTKERRLHAVIPIYLGALALALTPWSKGQLWLTIALFIGAMTGLKAYLPAFWSLPSLFLTEAAAAGCIGLINSVGNLGGFVGPYVLGYVEKLTGSFQGGIYFLCASMTVSATIILLLGLGRRDIQKPGTPVFDPLEEALAEPV</sequence>
<dbReference type="PANTHER" id="PTHR43791">
    <property type="entry name" value="PERMEASE-RELATED"/>
    <property type="match status" value="1"/>
</dbReference>
<dbReference type="InterPro" id="IPR020846">
    <property type="entry name" value="MFS_dom"/>
</dbReference>
<feature type="transmembrane region" description="Helical" evidence="6">
    <location>
        <begin position="183"/>
        <end position="206"/>
    </location>
</feature>
<protein>
    <submittedName>
        <fullName evidence="8">Sugar phosphate permease</fullName>
    </submittedName>
</protein>
<dbReference type="GO" id="GO:0022857">
    <property type="term" value="F:transmembrane transporter activity"/>
    <property type="evidence" value="ECO:0007669"/>
    <property type="project" value="InterPro"/>
</dbReference>
<dbReference type="SUPFAM" id="SSF103473">
    <property type="entry name" value="MFS general substrate transporter"/>
    <property type="match status" value="1"/>
</dbReference>
<feature type="transmembrane region" description="Helical" evidence="6">
    <location>
        <begin position="145"/>
        <end position="163"/>
    </location>
</feature>
<feature type="transmembrane region" description="Helical" evidence="6">
    <location>
        <begin position="252"/>
        <end position="269"/>
    </location>
</feature>
<feature type="transmembrane region" description="Helical" evidence="6">
    <location>
        <begin position="289"/>
        <end position="306"/>
    </location>
</feature>
<dbReference type="KEGG" id="saci:Sinac_0122"/>
<keyword evidence="4 6" id="KW-1133">Transmembrane helix</keyword>
<dbReference type="InterPro" id="IPR011701">
    <property type="entry name" value="MFS"/>
</dbReference>
<dbReference type="PANTHER" id="PTHR43791:SF100">
    <property type="entry name" value="SUGAR TRANSPORTER"/>
    <property type="match status" value="1"/>
</dbReference>
<dbReference type="Gene3D" id="1.20.1250.20">
    <property type="entry name" value="MFS general substrate transporter like domains"/>
    <property type="match status" value="2"/>
</dbReference>
<dbReference type="EMBL" id="CP003364">
    <property type="protein sequence ID" value="AGA24580.1"/>
    <property type="molecule type" value="Genomic_DNA"/>
</dbReference>
<feature type="transmembrane region" description="Helical" evidence="6">
    <location>
        <begin position="409"/>
        <end position="430"/>
    </location>
</feature>
<dbReference type="Proteomes" id="UP000010798">
    <property type="component" value="Chromosome"/>
</dbReference>
<evidence type="ECO:0000256" key="6">
    <source>
        <dbReference type="SAM" id="Phobius"/>
    </source>
</evidence>
<evidence type="ECO:0000256" key="1">
    <source>
        <dbReference type="ARBA" id="ARBA00004141"/>
    </source>
</evidence>
<evidence type="ECO:0000256" key="5">
    <source>
        <dbReference type="ARBA" id="ARBA00023136"/>
    </source>
</evidence>
<proteinExistence type="predicted"/>
<dbReference type="RefSeq" id="WP_015243765.1">
    <property type="nucleotide sequence ID" value="NC_019892.1"/>
</dbReference>
<keyword evidence="2" id="KW-0813">Transport</keyword>
<organism evidence="8 9">
    <name type="scientific">Singulisphaera acidiphila (strain ATCC BAA-1392 / DSM 18658 / VKM B-2454 / MOB10)</name>
    <dbReference type="NCBI Taxonomy" id="886293"/>
    <lineage>
        <taxon>Bacteria</taxon>
        <taxon>Pseudomonadati</taxon>
        <taxon>Planctomycetota</taxon>
        <taxon>Planctomycetia</taxon>
        <taxon>Isosphaerales</taxon>
        <taxon>Isosphaeraceae</taxon>
        <taxon>Singulisphaera</taxon>
    </lineage>
</organism>
<reference evidence="8 9" key="1">
    <citation type="submission" date="2012-02" db="EMBL/GenBank/DDBJ databases">
        <title>Complete sequence of chromosome of Singulisphaera acidiphila DSM 18658.</title>
        <authorList>
            <consortium name="US DOE Joint Genome Institute (JGI-PGF)"/>
            <person name="Lucas S."/>
            <person name="Copeland A."/>
            <person name="Lapidus A."/>
            <person name="Glavina del Rio T."/>
            <person name="Dalin E."/>
            <person name="Tice H."/>
            <person name="Bruce D."/>
            <person name="Goodwin L."/>
            <person name="Pitluck S."/>
            <person name="Peters L."/>
            <person name="Ovchinnikova G."/>
            <person name="Chertkov O."/>
            <person name="Kyrpides N."/>
            <person name="Mavromatis K."/>
            <person name="Ivanova N."/>
            <person name="Brettin T."/>
            <person name="Detter J.C."/>
            <person name="Han C."/>
            <person name="Larimer F."/>
            <person name="Land M."/>
            <person name="Hauser L."/>
            <person name="Markowitz V."/>
            <person name="Cheng J.-F."/>
            <person name="Hugenholtz P."/>
            <person name="Woyke T."/>
            <person name="Wu D."/>
            <person name="Tindall B."/>
            <person name="Pomrenke H."/>
            <person name="Brambilla E."/>
            <person name="Klenk H.-P."/>
            <person name="Eisen J.A."/>
        </authorList>
    </citation>
    <scope>NUCLEOTIDE SEQUENCE [LARGE SCALE GENOMIC DNA]</scope>
    <source>
        <strain evidence="9">ATCC BAA-1392 / DSM 18658 / VKM B-2454 / MOB10</strain>
    </source>
</reference>
<dbReference type="eggNOG" id="COG2271">
    <property type="taxonomic scope" value="Bacteria"/>
</dbReference>
<gene>
    <name evidence="8" type="ordered locus">Sinac_0122</name>
</gene>
<keyword evidence="3 6" id="KW-0812">Transmembrane</keyword>
<dbReference type="PROSITE" id="PS50850">
    <property type="entry name" value="MFS"/>
    <property type="match status" value="1"/>
</dbReference>
<evidence type="ECO:0000256" key="3">
    <source>
        <dbReference type="ARBA" id="ARBA00022692"/>
    </source>
</evidence>
<dbReference type="InterPro" id="IPR036259">
    <property type="entry name" value="MFS_trans_sf"/>
</dbReference>
<evidence type="ECO:0000256" key="4">
    <source>
        <dbReference type="ARBA" id="ARBA00022989"/>
    </source>
</evidence>
<keyword evidence="9" id="KW-1185">Reference proteome</keyword>
<accession>L0D6T3</accession>
<feature type="transmembrane region" description="Helical" evidence="6">
    <location>
        <begin position="373"/>
        <end position="397"/>
    </location>
</feature>
<feature type="transmembrane region" description="Helical" evidence="6">
    <location>
        <begin position="342"/>
        <end position="361"/>
    </location>
</feature>
<dbReference type="FunFam" id="1.20.1250.20:FF:000018">
    <property type="entry name" value="MFS transporter permease"/>
    <property type="match status" value="1"/>
</dbReference>
<comment type="subcellular location">
    <subcellularLocation>
        <location evidence="1">Membrane</location>
        <topology evidence="1">Multi-pass membrane protein</topology>
    </subcellularLocation>
</comment>
<feature type="transmembrane region" description="Helical" evidence="6">
    <location>
        <begin position="111"/>
        <end position="133"/>
    </location>
</feature>
<evidence type="ECO:0000259" key="7">
    <source>
        <dbReference type="PROSITE" id="PS50850"/>
    </source>
</evidence>
<dbReference type="AlphaFoldDB" id="L0D6T3"/>
<feature type="transmembrane region" description="Helical" evidence="6">
    <location>
        <begin position="318"/>
        <end position="336"/>
    </location>
</feature>
<feature type="transmembrane region" description="Helical" evidence="6">
    <location>
        <begin position="87"/>
        <end position="105"/>
    </location>
</feature>
<feature type="transmembrane region" description="Helical" evidence="6">
    <location>
        <begin position="55"/>
        <end position="75"/>
    </location>
</feature>
<name>L0D6T3_SINAD</name>
<dbReference type="Pfam" id="PF07690">
    <property type="entry name" value="MFS_1"/>
    <property type="match status" value="1"/>
</dbReference>
<dbReference type="GO" id="GO:0005886">
    <property type="term" value="C:plasma membrane"/>
    <property type="evidence" value="ECO:0007669"/>
    <property type="project" value="TreeGrafter"/>
</dbReference>
<dbReference type="HOGENOM" id="CLU_001265_0_0_0"/>
<evidence type="ECO:0000313" key="8">
    <source>
        <dbReference type="EMBL" id="AGA24580.1"/>
    </source>
</evidence>
<evidence type="ECO:0000313" key="9">
    <source>
        <dbReference type="Proteomes" id="UP000010798"/>
    </source>
</evidence>
<dbReference type="STRING" id="886293.Sinac_0122"/>
<evidence type="ECO:0000256" key="2">
    <source>
        <dbReference type="ARBA" id="ARBA00022448"/>
    </source>
</evidence>
<dbReference type="OrthoDB" id="244640at2"/>